<evidence type="ECO:0000313" key="2">
    <source>
        <dbReference type="Proteomes" id="UP000250321"/>
    </source>
</evidence>
<gene>
    <name evidence="1" type="ORF">Pyn_10488</name>
</gene>
<dbReference type="AlphaFoldDB" id="A0A314XWL8"/>
<comment type="caution">
    <text evidence="1">The sequence shown here is derived from an EMBL/GenBank/DDBJ whole genome shotgun (WGS) entry which is preliminary data.</text>
</comment>
<evidence type="ECO:0000313" key="1">
    <source>
        <dbReference type="EMBL" id="PQP98452.1"/>
    </source>
</evidence>
<keyword evidence="2" id="KW-1185">Reference proteome</keyword>
<organism evidence="1 2">
    <name type="scientific">Prunus yedoensis var. nudiflora</name>
    <dbReference type="NCBI Taxonomy" id="2094558"/>
    <lineage>
        <taxon>Eukaryota</taxon>
        <taxon>Viridiplantae</taxon>
        <taxon>Streptophyta</taxon>
        <taxon>Embryophyta</taxon>
        <taxon>Tracheophyta</taxon>
        <taxon>Spermatophyta</taxon>
        <taxon>Magnoliopsida</taxon>
        <taxon>eudicotyledons</taxon>
        <taxon>Gunneridae</taxon>
        <taxon>Pentapetalae</taxon>
        <taxon>rosids</taxon>
        <taxon>fabids</taxon>
        <taxon>Rosales</taxon>
        <taxon>Rosaceae</taxon>
        <taxon>Amygdaloideae</taxon>
        <taxon>Amygdaleae</taxon>
        <taxon>Prunus</taxon>
    </lineage>
</organism>
<dbReference type="EMBL" id="PJQY01001896">
    <property type="protein sequence ID" value="PQP98452.1"/>
    <property type="molecule type" value="Genomic_DNA"/>
</dbReference>
<accession>A0A314XWL8</accession>
<protein>
    <submittedName>
        <fullName evidence="1">Uncharacterized protein</fullName>
    </submittedName>
</protein>
<dbReference type="Proteomes" id="UP000250321">
    <property type="component" value="Unassembled WGS sequence"/>
</dbReference>
<reference evidence="1 2" key="1">
    <citation type="submission" date="2018-02" db="EMBL/GenBank/DDBJ databases">
        <title>Draft genome of wild Prunus yedoensis var. nudiflora.</title>
        <authorList>
            <person name="Baek S."/>
            <person name="Kim J.-H."/>
            <person name="Choi K."/>
            <person name="Kim G.-B."/>
            <person name="Cho A."/>
            <person name="Jang H."/>
            <person name="Shin C.-H."/>
            <person name="Yu H.-J."/>
            <person name="Mun J.-H."/>
        </authorList>
    </citation>
    <scope>NUCLEOTIDE SEQUENCE [LARGE SCALE GENOMIC DNA]</scope>
    <source>
        <strain evidence="2">cv. Jeju island</strain>
        <tissue evidence="1">Leaf</tissue>
    </source>
</reference>
<sequence length="88" mass="9837">MASFIYQNLMKLKTNKPIAEVSDEGETRKASSLPPGELHILIDDYGLKVENKAEAEDGMEFLLNGLRTEPQKFLLGLKPCISESFCHP</sequence>
<name>A0A314XWL8_PRUYE</name>
<proteinExistence type="predicted"/>